<dbReference type="InterPro" id="IPR029069">
    <property type="entry name" value="HotDog_dom_sf"/>
</dbReference>
<comment type="similarity">
    <text evidence="1">Belongs to the 4-hydroxybenzoyl-CoA thioesterase family.</text>
</comment>
<accession>A0AAI8CH43</accession>
<evidence type="ECO:0000256" key="1">
    <source>
        <dbReference type="ARBA" id="ARBA00005953"/>
    </source>
</evidence>
<dbReference type="Gene3D" id="3.10.129.10">
    <property type="entry name" value="Hotdog Thioesterase"/>
    <property type="match status" value="1"/>
</dbReference>
<organism evidence="3 4">
    <name type="scientific">Flavobacterium columnare</name>
    <dbReference type="NCBI Taxonomy" id="996"/>
    <lineage>
        <taxon>Bacteria</taxon>
        <taxon>Pseudomonadati</taxon>
        <taxon>Bacteroidota</taxon>
        <taxon>Flavobacteriia</taxon>
        <taxon>Flavobacteriales</taxon>
        <taxon>Flavobacteriaceae</taxon>
        <taxon>Flavobacterium</taxon>
    </lineage>
</organism>
<dbReference type="Proteomes" id="UP000304840">
    <property type="component" value="Chromosome"/>
</dbReference>
<dbReference type="InterPro" id="IPR050563">
    <property type="entry name" value="4-hydroxybenzoyl-CoA_TE"/>
</dbReference>
<dbReference type="AlphaFoldDB" id="A0AAI8CH43"/>
<dbReference type="PANTHER" id="PTHR31793">
    <property type="entry name" value="4-HYDROXYBENZOYL-COA THIOESTERASE FAMILY MEMBER"/>
    <property type="match status" value="1"/>
</dbReference>
<dbReference type="EMBL" id="CP010992">
    <property type="protein sequence ID" value="AMO20014.1"/>
    <property type="molecule type" value="Genomic_DNA"/>
</dbReference>
<dbReference type="Pfam" id="PF13279">
    <property type="entry name" value="4HBT_2"/>
    <property type="match status" value="1"/>
</dbReference>
<keyword evidence="2" id="KW-0378">Hydrolase</keyword>
<gene>
    <name evidence="3" type="ORF">UN65_06290</name>
</gene>
<dbReference type="CDD" id="cd00586">
    <property type="entry name" value="4HBT"/>
    <property type="match status" value="1"/>
</dbReference>
<evidence type="ECO:0000313" key="3">
    <source>
        <dbReference type="EMBL" id="AMO20014.1"/>
    </source>
</evidence>
<dbReference type="GeneID" id="60759233"/>
<dbReference type="SUPFAM" id="SSF54637">
    <property type="entry name" value="Thioesterase/thiol ester dehydrase-isomerase"/>
    <property type="match status" value="1"/>
</dbReference>
<reference evidence="4" key="1">
    <citation type="submission" date="2016-03" db="EMBL/GenBank/DDBJ databases">
        <title>Flavobacterium columnare strain B185, complete genome.</title>
        <authorList>
            <person name="Sundberg L.-R."/>
            <person name="Papponen P."/>
            <person name="Laanto E."/>
        </authorList>
    </citation>
    <scope>NUCLEOTIDE SEQUENCE [LARGE SCALE GENOMIC DNA]</scope>
    <source>
        <strain evidence="4">B185</strain>
    </source>
</reference>
<evidence type="ECO:0000313" key="4">
    <source>
        <dbReference type="Proteomes" id="UP000304840"/>
    </source>
</evidence>
<protein>
    <submittedName>
        <fullName evidence="3">Acyl-CoA thioesterase</fullName>
    </submittedName>
</protein>
<name>A0AAI8CH43_9FLAO</name>
<dbReference type="RefSeq" id="WP_014165595.1">
    <property type="nucleotide sequence ID" value="NZ_CP010992.1"/>
</dbReference>
<proteinExistence type="inferred from homology"/>
<reference evidence="3 4" key="2">
    <citation type="submission" date="2019-05" db="EMBL/GenBank/DDBJ databases">
        <authorList>
            <person name="Ravantti J.J."/>
        </authorList>
    </citation>
    <scope>NUCLEOTIDE SEQUENCE [LARGE SCALE GENOMIC DNA]</scope>
    <source>
        <strain evidence="3 4">B185</strain>
    </source>
</reference>
<dbReference type="GO" id="GO:0047617">
    <property type="term" value="F:fatty acyl-CoA hydrolase activity"/>
    <property type="evidence" value="ECO:0007669"/>
    <property type="project" value="TreeGrafter"/>
</dbReference>
<sequence>MENFFIEMSVRNYELDVQGIVNNSVYQNYLEHARHQFLHHHGVDFVEFAQKNILLVVKSIEINFKNSLISRDHFKVEVRAEKEGNLKVIFHQNIIRLSDNKLMVSAKVTGVAIKDGRPVAPDTIPQIAQLFTTAVIES</sequence>
<dbReference type="PANTHER" id="PTHR31793:SF27">
    <property type="entry name" value="NOVEL THIOESTERASE SUPERFAMILY DOMAIN AND SAPOSIN A-TYPE DOMAIN CONTAINING PROTEIN (0610012H03RIK)"/>
    <property type="match status" value="1"/>
</dbReference>
<evidence type="ECO:0000256" key="2">
    <source>
        <dbReference type="ARBA" id="ARBA00022801"/>
    </source>
</evidence>